<accession>A0A2B4S1H0</accession>
<organism evidence="6 7">
    <name type="scientific">Stylophora pistillata</name>
    <name type="common">Smooth cauliflower coral</name>
    <dbReference type="NCBI Taxonomy" id="50429"/>
    <lineage>
        <taxon>Eukaryota</taxon>
        <taxon>Metazoa</taxon>
        <taxon>Cnidaria</taxon>
        <taxon>Anthozoa</taxon>
        <taxon>Hexacorallia</taxon>
        <taxon>Scleractinia</taxon>
        <taxon>Astrocoeniina</taxon>
        <taxon>Pocilloporidae</taxon>
        <taxon>Stylophora</taxon>
    </lineage>
</organism>
<dbReference type="SUPFAM" id="SSF48403">
    <property type="entry name" value="Ankyrin repeat"/>
    <property type="match status" value="1"/>
</dbReference>
<dbReference type="InterPro" id="IPR039904">
    <property type="entry name" value="TRANK1"/>
</dbReference>
<reference evidence="7" key="1">
    <citation type="journal article" date="2017" name="bioRxiv">
        <title>Comparative analysis of the genomes of Stylophora pistillata and Acropora digitifera provides evidence for extensive differences between species of corals.</title>
        <authorList>
            <person name="Voolstra C.R."/>
            <person name="Li Y."/>
            <person name="Liew Y.J."/>
            <person name="Baumgarten S."/>
            <person name="Zoccola D."/>
            <person name="Flot J.-F."/>
            <person name="Tambutte S."/>
            <person name="Allemand D."/>
            <person name="Aranda M."/>
        </authorList>
    </citation>
    <scope>NUCLEOTIDE SEQUENCE [LARGE SCALE GENOMIC DNA]</scope>
</reference>
<dbReference type="InterPro" id="IPR013986">
    <property type="entry name" value="DExx_box_DNA_helicase_dom_sf"/>
</dbReference>
<dbReference type="Gene3D" id="1.10.10.160">
    <property type="match status" value="1"/>
</dbReference>
<feature type="compositionally biased region" description="Acidic residues" evidence="5">
    <location>
        <begin position="1099"/>
        <end position="1116"/>
    </location>
</feature>
<feature type="region of interest" description="Disordered" evidence="5">
    <location>
        <begin position="537"/>
        <end position="592"/>
    </location>
</feature>
<keyword evidence="4" id="KW-0067">ATP-binding</keyword>
<feature type="compositionally biased region" description="Polar residues" evidence="5">
    <location>
        <begin position="637"/>
        <end position="650"/>
    </location>
</feature>
<dbReference type="PANTHER" id="PTHR21529:SF4">
    <property type="entry name" value="TPR AND ANKYRIN REPEAT-CONTAINING PROTEIN 1"/>
    <property type="match status" value="1"/>
</dbReference>
<dbReference type="EMBL" id="LSMT01000225">
    <property type="protein sequence ID" value="PFX22899.1"/>
    <property type="molecule type" value="Genomic_DNA"/>
</dbReference>
<feature type="region of interest" description="Disordered" evidence="5">
    <location>
        <begin position="2533"/>
        <end position="2570"/>
    </location>
</feature>
<dbReference type="Proteomes" id="UP000225706">
    <property type="component" value="Unassembled WGS sequence"/>
</dbReference>
<dbReference type="SUPFAM" id="SSF48452">
    <property type="entry name" value="TPR-like"/>
    <property type="match status" value="1"/>
</dbReference>
<keyword evidence="7" id="KW-1185">Reference proteome</keyword>
<dbReference type="InterPro" id="IPR002110">
    <property type="entry name" value="Ankyrin_rpt"/>
</dbReference>
<evidence type="ECO:0000256" key="4">
    <source>
        <dbReference type="ARBA" id="ARBA00022840"/>
    </source>
</evidence>
<dbReference type="InterPro" id="IPR036770">
    <property type="entry name" value="Ankyrin_rpt-contain_sf"/>
</dbReference>
<dbReference type="SUPFAM" id="SSF52540">
    <property type="entry name" value="P-loop containing nucleoside triphosphate hydrolases"/>
    <property type="match status" value="1"/>
</dbReference>
<protein>
    <submittedName>
        <fullName evidence="6">TPR and ankyrin repeat-containing protein 1</fullName>
    </submittedName>
</protein>
<dbReference type="Gene3D" id="3.40.50.300">
    <property type="entry name" value="P-loop containing nucleotide triphosphate hydrolases"/>
    <property type="match status" value="2"/>
</dbReference>
<feature type="region of interest" description="Disordered" evidence="5">
    <location>
        <begin position="978"/>
        <end position="1032"/>
    </location>
</feature>
<evidence type="ECO:0000256" key="1">
    <source>
        <dbReference type="ARBA" id="ARBA00022741"/>
    </source>
</evidence>
<dbReference type="InterPro" id="IPR011990">
    <property type="entry name" value="TPR-like_helical_dom_sf"/>
</dbReference>
<dbReference type="OrthoDB" id="3156807at2759"/>
<dbReference type="SMART" id="SM00248">
    <property type="entry name" value="ANK"/>
    <property type="match status" value="4"/>
</dbReference>
<dbReference type="GO" id="GO:0016787">
    <property type="term" value="F:hydrolase activity"/>
    <property type="evidence" value="ECO:0007669"/>
    <property type="project" value="UniProtKB-KW"/>
</dbReference>
<dbReference type="Gene3D" id="1.25.40.20">
    <property type="entry name" value="Ankyrin repeat-containing domain"/>
    <property type="match status" value="1"/>
</dbReference>
<evidence type="ECO:0000313" key="6">
    <source>
        <dbReference type="EMBL" id="PFX22899.1"/>
    </source>
</evidence>
<dbReference type="GO" id="GO:0004386">
    <property type="term" value="F:helicase activity"/>
    <property type="evidence" value="ECO:0007669"/>
    <property type="project" value="UniProtKB-KW"/>
</dbReference>
<feature type="compositionally biased region" description="Basic and acidic residues" evidence="5">
    <location>
        <begin position="2533"/>
        <end position="2543"/>
    </location>
</feature>
<dbReference type="PANTHER" id="PTHR21529">
    <property type="entry name" value="MAMMARY TURMOR VIRUS RECEPTOR HOMOLOG 1, 2 MTVR1, 2"/>
    <property type="match status" value="1"/>
</dbReference>
<comment type="caution">
    <text evidence="6">The sequence shown here is derived from an EMBL/GenBank/DDBJ whole genome shotgun (WGS) entry which is preliminary data.</text>
</comment>
<gene>
    <name evidence="6" type="primary">TRANK1</name>
    <name evidence="6" type="ORF">AWC38_SpisGene12552</name>
</gene>
<evidence type="ECO:0000313" key="7">
    <source>
        <dbReference type="Proteomes" id="UP000225706"/>
    </source>
</evidence>
<dbReference type="InterPro" id="IPR027417">
    <property type="entry name" value="P-loop_NTPase"/>
</dbReference>
<name>A0A2B4S1H0_STYPI</name>
<evidence type="ECO:0000256" key="5">
    <source>
        <dbReference type="SAM" id="MobiDB-lite"/>
    </source>
</evidence>
<keyword evidence="1" id="KW-0547">Nucleotide-binding</keyword>
<feature type="compositionally biased region" description="Basic and acidic residues" evidence="5">
    <location>
        <begin position="1006"/>
        <end position="1021"/>
    </location>
</feature>
<keyword evidence="2" id="KW-0378">Hydrolase</keyword>
<dbReference type="GO" id="GO:0005524">
    <property type="term" value="F:ATP binding"/>
    <property type="evidence" value="ECO:0007669"/>
    <property type="project" value="UniProtKB-KW"/>
</dbReference>
<feature type="region of interest" description="Disordered" evidence="5">
    <location>
        <begin position="1073"/>
        <end position="1121"/>
    </location>
</feature>
<evidence type="ECO:0000256" key="3">
    <source>
        <dbReference type="ARBA" id="ARBA00022806"/>
    </source>
</evidence>
<evidence type="ECO:0000256" key="2">
    <source>
        <dbReference type="ARBA" id="ARBA00022801"/>
    </source>
</evidence>
<feature type="region of interest" description="Disordered" evidence="5">
    <location>
        <begin position="2306"/>
        <end position="2333"/>
    </location>
</feature>
<feature type="region of interest" description="Disordered" evidence="5">
    <location>
        <begin position="629"/>
        <end position="651"/>
    </location>
</feature>
<proteinExistence type="predicted"/>
<feature type="compositionally biased region" description="Basic and acidic residues" evidence="5">
    <location>
        <begin position="550"/>
        <end position="570"/>
    </location>
</feature>
<keyword evidence="3" id="KW-0347">Helicase</keyword>
<sequence length="2570" mass="294836">MADFPVRAVESQEDLPFKWLREGHYDMAILSFNYWILHEKRTSTDPVEERLGNFYRGLAEAYWHVHRPDWALDQIKRCIRENCHEFSEEHVKHWTTLADKQAEIPVSKLKGYEIAILFVPPLDLLKKSHLLTTMLLLCCEFGSSFQTKASSLMATASQITCESERFPLKKDLVKIWLDCGEKILPSRDFFKISFECFTLAERFLQSDEDKVKARLCFLRAKTILSSGESSQYAQATEDAWTYVTLNPSKMKGYSLLWKCCLRSRDYEGARVNFVKAQELMKDRQQDKYQDFYKFFTSAVSQKAFEVFQVECPVDGCLVERLISECVAKRAIEYLAFLFLESCWATACDASCVPLDIVLESEIENRDKLVKTLLKQNASPNGLPNRSKSPLSICIKKDCLDLALILLNDGADEKELVERDGETALHASLRIALNSKKGNLEIFQFFLDCKRSELVDEQDKDGNTLLHFLCQGKMNSKKREAMNLVLRAGANASIVNNEKERPIDLLSKQRQGLNTFGSISSLLNDERLTLLSSASEYFESSSSRETNSPEQESKNEGNEEEEERHLTERSKNKPRKRKTEEKANSKQSLPSTKSIVDIQTESLLTVRSGIESLIQKLDIRDWIKETIPRNESREVSKRSVNPKSESSQTLSDGVMQLKLTSDDGGLVQEDDLGDEEQCSSIPYKPEDCMEGALEGLPWEVEFTAEVLKVLESKRLEPWKKQLFFQKVRTLALGRHNWSKELCKILKGVPKNCGIHLYEARLTKAARIIWECAVAFSPQYSDEGAKEKITIYSEVIRIWDIVFDHDNVSRTKENIVKSFIRGQEGILRKELKRLPRRQASLDPGPNLYCKRSRDLSSSLPAVPAVPEENVPCYETDEDQVTFFPPVSHHDNEYQVLKFYHLSAAMIQTILKRQSSNVVLDFPFRVTEEEHAIINFEPSPQSSIILIGRSGTGKTTCILYRLWRDFESYWRNAVKSGPLMPKKIGSLPKDQADSDSHKVNAPISEQLDEEKNGCSREVTARDTDGEASFLATSPESEESLEHFQQLFVTKNGVLCQQISKNFMALNASLPGTSFFSRNEDGSLDPGAQNWGEEDSRLSDIPLLEEDDNEDDSDEEDELLEDKGSSVEKVREKKLVSYDIFEKKLWPKMCKKKKDVNFHPSLVWMEIRSFIKGSYEALHTKSGRLTLDKYREIGQKRAPNFTADREAIYNLFLSYERVRSPNMFDENDLVCQLYHRLRQCRVSDWSIHKLYVDETQDFTQAELMLLIRCCSDPNGIFLTGDTAQSIMQGISFRFEDLRSLFYYVKKNYKDEEAKTQVPVPELKKLIWNYRSHSGILNLASSVVSILQEYFPESFDQLDKDQGQLDGPKPVLLKSCSPSDLAIILRGYKRKTTTIEFGAHQAILVASNNVRESLPEELSHALVLTVYEAKGLEFDDILVYNFFKDSKARIEWGTVTQYLLNVSKSETGNSVEVKSRPVPFDPDQHKLLKAELKQLYTAVTRARANVWFFDEDEENRRPVFEYFEQLGLAEVVSLEAVREGSTSENQPLEKIFPKGSSLMEWQNQGDFFYSKKLWKVAEKCYTNSGDDDMRRKCKAYAQADYALNFSKDPQRQKDEFLRAAYQFLQCKMIRQTKACLYNAWEHSLFASLLQKLGKERKAAIVFERNGHFLSASQCLEATADYRGAVDALVRGSLYSKAIEVVKRFRKLTSEEQKLTNPPGRTLDELYLDLAEFSFRRGDTAGMSSSLQHVESTDTRIAFLMKHRLLEDAAKELEKLGRSGEVANIMRENGSFLIAAKYAQRSGNSVLAADCIFAHARVSNAMTDEEQQKCLEEAKQLYEGMEKKKNSLGEVLLRQAKLSRDEKKVLRAMEIFSDPSVSNTCSNLECIEILSEMVGDDLQILDQKKFSWTLVKLVENVIKLILSLDIPDPDFKTQKALERCEEHFGIYREGDPKTRLVRLKEGDRFLSISLDWKRETPAGSKWRLHFRDVRTRIAENLLDRITSLIPKVRNFLKKEIVSHKTCQMFLVGMPCSDENCQYQHCLPTDQSTDTLFWALSHEVYLDAQVNDLFKLEEIYSSHETSDSFEPRMPLSTSSKKLGKLFPKDPYQSCRSFLQFFFSPIGISSRIRSRKYIQLVRDEKFIQQSLYKFSPTTMVRVQSLLRDMVSLMLGGSSPKFNVLERVLNTQSCIDSGETERTVIMVLTMLCNCGQLLPKQNEIILLRNLFAQVPDEGILPERISSCLKQVRQAKGLREIVAILQDLLRNRKEELCDVYWRSRTVRMYDVNFNGYLDSFNTDTDTLSTLIQETADPLGDDALEPEEEYGPHVEEDQPTSDLDPSSNSMVHDIEREEAMQEELWKKEMTTEMGEHAKVDYGQAIRQDDIPTPFVNVKVDKSGCGFCNVFFSDQQTRVEGNLERVNESGHSEFFINDIESHLSPNSPHWKKLEQFNAYKSLIIQQVVPHHFTFETLVKKVEDQLEIAGKQNMPLSILSNRLNEVQMTYTALREVTSTIQREGNWAETTPVEEAVRAFLKASQACQEELLKESQPRDDDPMNSTKDVEDVEDSEYLHVPGLKKRKN</sequence>